<comment type="pathway">
    <text evidence="2">Lipid metabolism.</text>
</comment>
<evidence type="ECO:0000256" key="1">
    <source>
        <dbReference type="ARBA" id="ARBA00004771"/>
    </source>
</evidence>
<protein>
    <recommendedName>
        <fullName evidence="4 11">Diacylglycerol O-acyltransferase</fullName>
        <ecNumber evidence="4 11">2.3.1.20</ecNumber>
    </recommendedName>
</protein>
<evidence type="ECO:0000259" key="12">
    <source>
        <dbReference type="Pfam" id="PF03007"/>
    </source>
</evidence>
<dbReference type="Pfam" id="PF06974">
    <property type="entry name" value="WS_DGAT_C"/>
    <property type="match status" value="1"/>
</dbReference>
<evidence type="ECO:0000256" key="10">
    <source>
        <dbReference type="ARBA" id="ARBA00048109"/>
    </source>
</evidence>
<organism evidence="14 15">
    <name type="scientific">Svornostia abyssi</name>
    <dbReference type="NCBI Taxonomy" id="2898438"/>
    <lineage>
        <taxon>Bacteria</taxon>
        <taxon>Bacillati</taxon>
        <taxon>Actinomycetota</taxon>
        <taxon>Thermoleophilia</taxon>
        <taxon>Solirubrobacterales</taxon>
        <taxon>Baekduiaceae</taxon>
        <taxon>Svornostia</taxon>
    </lineage>
</organism>
<dbReference type="InterPro" id="IPR014292">
    <property type="entry name" value="Acyl_transf_WS/DGAT"/>
</dbReference>
<dbReference type="InterPro" id="IPR004255">
    <property type="entry name" value="O-acyltransferase_WSD1_N"/>
</dbReference>
<dbReference type="PANTHER" id="PTHR31650:SF1">
    <property type="entry name" value="WAX ESTER SYNTHASE_DIACYLGLYCEROL ACYLTRANSFERASE 4-RELATED"/>
    <property type="match status" value="1"/>
</dbReference>
<evidence type="ECO:0000256" key="6">
    <source>
        <dbReference type="ARBA" id="ARBA00022679"/>
    </source>
</evidence>
<dbReference type="InterPro" id="IPR023213">
    <property type="entry name" value="CAT-like_dom_sf"/>
</dbReference>
<evidence type="ECO:0000256" key="9">
    <source>
        <dbReference type="ARBA" id="ARBA00023315"/>
    </source>
</evidence>
<evidence type="ECO:0000256" key="2">
    <source>
        <dbReference type="ARBA" id="ARBA00005189"/>
    </source>
</evidence>
<keyword evidence="7 11" id="KW-0319">Glycerol metabolism</keyword>
<evidence type="ECO:0000256" key="8">
    <source>
        <dbReference type="ARBA" id="ARBA00023098"/>
    </source>
</evidence>
<evidence type="ECO:0000313" key="15">
    <source>
        <dbReference type="Proteomes" id="UP001058860"/>
    </source>
</evidence>
<sequence length="461" mass="49462">MGTRHALPAADASWLHMDRPENLMVINAVMWTDEPLTIGALREVLQARLVDRFPRFHQRVVETATGPAFEDDPNFDLALHVHHLALPKPNNKLALQEAVEDLMARSLDRSKPLWDIYLFDDYHRGSAIYSRMHHCIADGIALSRVLLSLTDLDDASVQVAEPHEHGNGGHGLIHDVTKPFGGLAGIGLSAASAVAKEGLETLAHPGHVGELAKTAAQDAGTLAKLLLAPPDADTALRGELHVPNRVAWSAPVSVRTVRHAAHGLGVTINDLVVSAVAGTARHYLEAEGETPPDELHAMVPFNLRPLDEPLDPDLGNRFGLILLGLPTGIEDQRERIAESKRRMDAIKHSHEGPITYGIIAAMGLTPPRVEGTLLDFFSAKSSMVVTNVPGPQREVHLAGVPIKGVLVWAPCSGSVPMSVSVLSYAGKITVGFLTDAGLVPDPQLLANGFREELLGAAKLVG</sequence>
<dbReference type="Pfam" id="PF03007">
    <property type="entry name" value="WS_DGAT_cat"/>
    <property type="match status" value="1"/>
</dbReference>
<evidence type="ECO:0000256" key="3">
    <source>
        <dbReference type="ARBA" id="ARBA00009587"/>
    </source>
</evidence>
<comment type="pathway">
    <text evidence="1 11">Glycerolipid metabolism; triacylglycerol biosynthesis.</text>
</comment>
<reference evidence="15" key="1">
    <citation type="submission" date="2021-11" db="EMBL/GenBank/DDBJ databases">
        <title>Cultivation dependent microbiological survey of springs from the worlds oldest radium mine currently devoted to the extraction of radon-saturated water.</title>
        <authorList>
            <person name="Kapinusova G."/>
            <person name="Smrhova T."/>
            <person name="Strejcek M."/>
            <person name="Suman J."/>
            <person name="Jani K."/>
            <person name="Pajer P."/>
            <person name="Uhlik O."/>
        </authorList>
    </citation>
    <scope>NUCLEOTIDE SEQUENCE [LARGE SCALE GENOMIC DNA]</scope>
    <source>
        <strain evidence="15">J379</strain>
    </source>
</reference>
<evidence type="ECO:0000256" key="5">
    <source>
        <dbReference type="ARBA" id="ARBA00022516"/>
    </source>
</evidence>
<evidence type="ECO:0000256" key="7">
    <source>
        <dbReference type="ARBA" id="ARBA00022798"/>
    </source>
</evidence>
<dbReference type="EMBL" id="CP088295">
    <property type="protein sequence ID" value="UUY04445.1"/>
    <property type="molecule type" value="Genomic_DNA"/>
</dbReference>
<evidence type="ECO:0000256" key="11">
    <source>
        <dbReference type="RuleBase" id="RU361241"/>
    </source>
</evidence>
<dbReference type="Proteomes" id="UP001058860">
    <property type="component" value="Chromosome"/>
</dbReference>
<dbReference type="InterPro" id="IPR009721">
    <property type="entry name" value="O-acyltransferase_WSD1_C"/>
</dbReference>
<keyword evidence="9 11" id="KW-0012">Acyltransferase</keyword>
<comment type="catalytic activity">
    <reaction evidence="10 11">
        <text>an acyl-CoA + a 1,2-diacyl-sn-glycerol = a triacyl-sn-glycerol + CoA</text>
        <dbReference type="Rhea" id="RHEA:10868"/>
        <dbReference type="ChEBI" id="CHEBI:17815"/>
        <dbReference type="ChEBI" id="CHEBI:57287"/>
        <dbReference type="ChEBI" id="CHEBI:58342"/>
        <dbReference type="ChEBI" id="CHEBI:64615"/>
        <dbReference type="EC" id="2.3.1.20"/>
    </reaction>
</comment>
<feature type="domain" description="O-acyltransferase WSD1 C-terminal" evidence="13">
    <location>
        <begin position="315"/>
        <end position="453"/>
    </location>
</feature>
<keyword evidence="6 11" id="KW-0808">Transferase</keyword>
<proteinExistence type="inferred from homology"/>
<keyword evidence="15" id="KW-1185">Reference proteome</keyword>
<evidence type="ECO:0000256" key="4">
    <source>
        <dbReference type="ARBA" id="ARBA00013244"/>
    </source>
</evidence>
<keyword evidence="5 11" id="KW-0444">Lipid biosynthesis</keyword>
<accession>A0ABY5PJ52</accession>
<dbReference type="NCBIfam" id="TIGR02946">
    <property type="entry name" value="acyl_WS_DGAT"/>
    <property type="match status" value="1"/>
</dbReference>
<name>A0ABY5PJ52_9ACTN</name>
<comment type="similarity">
    <text evidence="3 11">Belongs to the long-chain O-acyltransferase family.</text>
</comment>
<evidence type="ECO:0000259" key="13">
    <source>
        <dbReference type="Pfam" id="PF06974"/>
    </source>
</evidence>
<dbReference type="RefSeq" id="WP_353864928.1">
    <property type="nucleotide sequence ID" value="NZ_CP088295.1"/>
</dbReference>
<feature type="domain" description="O-acyltransferase WSD1-like N-terminal" evidence="12">
    <location>
        <begin position="9"/>
        <end position="272"/>
    </location>
</feature>
<gene>
    <name evidence="14" type="ORF">LRS13_02615</name>
</gene>
<dbReference type="Gene3D" id="3.30.559.10">
    <property type="entry name" value="Chloramphenicol acetyltransferase-like domain"/>
    <property type="match status" value="1"/>
</dbReference>
<evidence type="ECO:0000313" key="14">
    <source>
        <dbReference type="EMBL" id="UUY04445.1"/>
    </source>
</evidence>
<dbReference type="EC" id="2.3.1.20" evidence="4 11"/>
<dbReference type="InterPro" id="IPR045034">
    <property type="entry name" value="O-acyltransferase_WSD1-like"/>
</dbReference>
<dbReference type="PANTHER" id="PTHR31650">
    <property type="entry name" value="O-ACYLTRANSFERASE (WSD1-LIKE) FAMILY PROTEIN"/>
    <property type="match status" value="1"/>
</dbReference>
<keyword evidence="8 11" id="KW-0443">Lipid metabolism</keyword>
<dbReference type="SUPFAM" id="SSF52777">
    <property type="entry name" value="CoA-dependent acyltransferases"/>
    <property type="match status" value="1"/>
</dbReference>